<dbReference type="Pfam" id="PF01266">
    <property type="entry name" value="DAO"/>
    <property type="match status" value="1"/>
</dbReference>
<dbReference type="InterPro" id="IPR006076">
    <property type="entry name" value="FAD-dep_OxRdtase"/>
</dbReference>
<feature type="domain" description="FAD dependent oxidoreductase" evidence="1">
    <location>
        <begin position="6"/>
        <end position="106"/>
    </location>
</feature>
<dbReference type="Proteomes" id="UP000700706">
    <property type="component" value="Unassembled WGS sequence"/>
</dbReference>
<comment type="caution">
    <text evidence="2">The sequence shown here is derived from an EMBL/GenBank/DDBJ whole genome shotgun (WGS) entry which is preliminary data.</text>
</comment>
<proteinExistence type="predicted"/>
<name>A0A952FIK1_9PROT</name>
<evidence type="ECO:0000313" key="3">
    <source>
        <dbReference type="Proteomes" id="UP000700706"/>
    </source>
</evidence>
<protein>
    <recommendedName>
        <fullName evidence="1">FAD dependent oxidoreductase domain-containing protein</fullName>
    </recommendedName>
</protein>
<dbReference type="AlphaFoldDB" id="A0A952FIK1"/>
<evidence type="ECO:0000259" key="1">
    <source>
        <dbReference type="Pfam" id="PF01266"/>
    </source>
</evidence>
<evidence type="ECO:0000313" key="2">
    <source>
        <dbReference type="EMBL" id="MBW8723895.1"/>
    </source>
</evidence>
<dbReference type="EMBL" id="JAEKLZ010000058">
    <property type="protein sequence ID" value="MBW8723895.1"/>
    <property type="molecule type" value="Genomic_DNA"/>
</dbReference>
<organism evidence="2 3">
    <name type="scientific">Inquilinus limosus</name>
    <dbReference type="NCBI Taxonomy" id="171674"/>
    <lineage>
        <taxon>Bacteria</taxon>
        <taxon>Pseudomonadati</taxon>
        <taxon>Pseudomonadota</taxon>
        <taxon>Alphaproteobacteria</taxon>
        <taxon>Rhodospirillales</taxon>
        <taxon>Rhodospirillaceae</taxon>
        <taxon>Inquilinus</taxon>
    </lineage>
</organism>
<sequence length="119" mass="12353">MPETLANGIHLIVVQSADGSLVVGDSHHYDDSPDPFAPQAVEGLILRHMTELLDVPQPVVTERWVGIYPSGPAEAFAEAPDEATRVVQVTSGTGMSTGFAIAEEVVAGLVGAAAPRHAA</sequence>
<gene>
    <name evidence="2" type="ORF">JF625_01880</name>
</gene>
<reference evidence="2" key="1">
    <citation type="submission" date="2020-06" db="EMBL/GenBank/DDBJ databases">
        <title>Stable isotope informed genome-resolved metagenomics uncovers potential trophic interactions in rhizosphere soil.</title>
        <authorList>
            <person name="Starr E.P."/>
            <person name="Shi S."/>
            <person name="Blazewicz S.J."/>
            <person name="Koch B.J."/>
            <person name="Probst A.J."/>
            <person name="Hungate B.A."/>
            <person name="Pett-Ridge J."/>
            <person name="Firestone M.K."/>
            <person name="Banfield J.F."/>
        </authorList>
    </citation>
    <scope>NUCLEOTIDE SEQUENCE</scope>
    <source>
        <strain evidence="2">YM_69_17</strain>
    </source>
</reference>
<accession>A0A952FIK1</accession>